<evidence type="ECO:0000256" key="4">
    <source>
        <dbReference type="SAM" id="MobiDB-lite"/>
    </source>
</evidence>
<dbReference type="STRING" id="396014.BF93_09145"/>
<dbReference type="PATRIC" id="fig|396014.3.peg.3328"/>
<dbReference type="eggNOG" id="COG1725">
    <property type="taxonomic scope" value="Bacteria"/>
</dbReference>
<dbReference type="CDD" id="cd07377">
    <property type="entry name" value="WHTH_GntR"/>
    <property type="match status" value="1"/>
</dbReference>
<dbReference type="AlphaFoldDB" id="Z9JP88"/>
<keyword evidence="2" id="KW-0238">DNA-binding</keyword>
<evidence type="ECO:0000256" key="2">
    <source>
        <dbReference type="ARBA" id="ARBA00023125"/>
    </source>
</evidence>
<dbReference type="InterPro" id="IPR000524">
    <property type="entry name" value="Tscrpt_reg_HTH_GntR"/>
</dbReference>
<protein>
    <submittedName>
        <fullName evidence="6">GntR family transcriptional regulator</fullName>
    </submittedName>
</protein>
<dbReference type="Proteomes" id="UP000023067">
    <property type="component" value="Unassembled WGS sequence"/>
</dbReference>
<proteinExistence type="predicted"/>
<dbReference type="PANTHER" id="PTHR38445">
    <property type="entry name" value="HTH-TYPE TRANSCRIPTIONAL REPRESSOR YTRA"/>
    <property type="match status" value="1"/>
</dbReference>
<dbReference type="OrthoDB" id="4307011at2"/>
<evidence type="ECO:0000256" key="3">
    <source>
        <dbReference type="ARBA" id="ARBA00023163"/>
    </source>
</evidence>
<evidence type="ECO:0000313" key="7">
    <source>
        <dbReference type="Proteomes" id="UP000023067"/>
    </source>
</evidence>
<keyword evidence="7" id="KW-1185">Reference proteome</keyword>
<dbReference type="EMBL" id="JDYK01000023">
    <property type="protein sequence ID" value="EWS79838.1"/>
    <property type="molecule type" value="Genomic_DNA"/>
</dbReference>
<gene>
    <name evidence="6" type="ORF">BF93_09145</name>
</gene>
<dbReference type="RefSeq" id="WP_038374213.1">
    <property type="nucleotide sequence ID" value="NZ_KK070006.1"/>
</dbReference>
<dbReference type="Gene3D" id="1.10.10.10">
    <property type="entry name" value="Winged helix-like DNA-binding domain superfamily/Winged helix DNA-binding domain"/>
    <property type="match status" value="1"/>
</dbReference>
<accession>Z9JP88</accession>
<keyword evidence="3" id="KW-0804">Transcription</keyword>
<reference evidence="6 7" key="1">
    <citation type="submission" date="2014-02" db="EMBL/GenBank/DDBJ databases">
        <title>Genome sequence of Brachybacterium phenoliresistens strain W13A50.</title>
        <authorList>
            <person name="Wang X."/>
        </authorList>
    </citation>
    <scope>NUCLEOTIDE SEQUENCE [LARGE SCALE GENOMIC DNA]</scope>
    <source>
        <strain evidence="6 7">W13A50</strain>
    </source>
</reference>
<evidence type="ECO:0000313" key="6">
    <source>
        <dbReference type="EMBL" id="EWS79838.1"/>
    </source>
</evidence>
<dbReference type="GO" id="GO:0003677">
    <property type="term" value="F:DNA binding"/>
    <property type="evidence" value="ECO:0007669"/>
    <property type="project" value="UniProtKB-KW"/>
</dbReference>
<evidence type="ECO:0000259" key="5">
    <source>
        <dbReference type="PROSITE" id="PS50949"/>
    </source>
</evidence>
<feature type="domain" description="HTH gntR-type" evidence="5">
    <location>
        <begin position="12"/>
        <end position="80"/>
    </location>
</feature>
<dbReference type="PROSITE" id="PS50949">
    <property type="entry name" value="HTH_GNTR"/>
    <property type="match status" value="1"/>
</dbReference>
<dbReference type="InterPro" id="IPR036390">
    <property type="entry name" value="WH_DNA-bd_sf"/>
</dbReference>
<dbReference type="SUPFAM" id="SSF46785">
    <property type="entry name" value="Winged helix' DNA-binding domain"/>
    <property type="match status" value="1"/>
</dbReference>
<comment type="caution">
    <text evidence="6">The sequence shown here is derived from an EMBL/GenBank/DDBJ whole genome shotgun (WGS) entry which is preliminary data.</text>
</comment>
<dbReference type="InterPro" id="IPR036388">
    <property type="entry name" value="WH-like_DNA-bd_sf"/>
</dbReference>
<evidence type="ECO:0000256" key="1">
    <source>
        <dbReference type="ARBA" id="ARBA00023015"/>
    </source>
</evidence>
<feature type="region of interest" description="Disordered" evidence="4">
    <location>
        <begin position="108"/>
        <end position="134"/>
    </location>
</feature>
<dbReference type="Pfam" id="PF00392">
    <property type="entry name" value="GntR"/>
    <property type="match status" value="1"/>
</dbReference>
<sequence length="134" mass="13923">MTALVVDLEDPTPPYEQIRRAVIAQIDRGTIGTGDRLPSIRTLARDLGLAPGTVARAYKELEAEGVIETRRGGGTRVAAGPAAPAEIPPQLQEILDGAVRAAREAGFGDDAIRRAARRSLDGTAPPPGGTAPPP</sequence>
<dbReference type="GO" id="GO:0003700">
    <property type="term" value="F:DNA-binding transcription factor activity"/>
    <property type="evidence" value="ECO:0007669"/>
    <property type="project" value="InterPro"/>
</dbReference>
<organism evidence="6 7">
    <name type="scientific">Brachybacterium phenoliresistens</name>
    <dbReference type="NCBI Taxonomy" id="396014"/>
    <lineage>
        <taxon>Bacteria</taxon>
        <taxon>Bacillati</taxon>
        <taxon>Actinomycetota</taxon>
        <taxon>Actinomycetes</taxon>
        <taxon>Micrococcales</taxon>
        <taxon>Dermabacteraceae</taxon>
        <taxon>Brachybacterium</taxon>
    </lineage>
</organism>
<dbReference type="HOGENOM" id="CLU_017584_10_1_11"/>
<name>Z9JP88_9MICO</name>
<dbReference type="SMART" id="SM00345">
    <property type="entry name" value="HTH_GNTR"/>
    <property type="match status" value="1"/>
</dbReference>
<dbReference type="PANTHER" id="PTHR38445:SF9">
    <property type="entry name" value="HTH-TYPE TRANSCRIPTIONAL REPRESSOR YTRA"/>
    <property type="match status" value="1"/>
</dbReference>
<keyword evidence="1" id="KW-0805">Transcription regulation</keyword>
<feature type="compositionally biased region" description="Pro residues" evidence="4">
    <location>
        <begin position="124"/>
        <end position="134"/>
    </location>
</feature>